<dbReference type="GO" id="GO:0004519">
    <property type="term" value="F:endonuclease activity"/>
    <property type="evidence" value="ECO:0007669"/>
    <property type="project" value="UniProtKB-KW"/>
</dbReference>
<dbReference type="GO" id="GO:0015074">
    <property type="term" value="P:DNA integration"/>
    <property type="evidence" value="ECO:0007669"/>
    <property type="project" value="UniProtKB-KW"/>
</dbReference>
<dbReference type="InterPro" id="IPR012337">
    <property type="entry name" value="RNaseH-like_sf"/>
</dbReference>
<dbReference type="Gene3D" id="3.30.420.10">
    <property type="entry name" value="Ribonuclease H-like superfamily/Ribonuclease H"/>
    <property type="match status" value="1"/>
</dbReference>
<evidence type="ECO:0000256" key="14">
    <source>
        <dbReference type="ARBA" id="ARBA00022932"/>
    </source>
</evidence>
<keyword evidence="11" id="KW-0460">Magnesium</keyword>
<evidence type="ECO:0000256" key="1">
    <source>
        <dbReference type="ARBA" id="ARBA00002180"/>
    </source>
</evidence>
<dbReference type="GO" id="GO:0046872">
    <property type="term" value="F:metal ion binding"/>
    <property type="evidence" value="ECO:0007669"/>
    <property type="project" value="UniProtKB-KW"/>
</dbReference>
<keyword evidence="9" id="KW-0378">Hydrolase</keyword>
<dbReference type="InterPro" id="IPR001584">
    <property type="entry name" value="Integrase_cat-core"/>
</dbReference>
<dbReference type="PANTHER" id="PTHR42648:SF11">
    <property type="entry name" value="TRANSPOSON TY4-P GAG-POL POLYPROTEIN"/>
    <property type="match status" value="1"/>
</dbReference>
<evidence type="ECO:0000256" key="17">
    <source>
        <dbReference type="ARBA" id="ARBA00023268"/>
    </source>
</evidence>
<proteinExistence type="predicted"/>
<feature type="region of interest" description="Disordered" evidence="18">
    <location>
        <begin position="641"/>
        <end position="669"/>
    </location>
</feature>
<evidence type="ECO:0000256" key="16">
    <source>
        <dbReference type="ARBA" id="ARBA00023172"/>
    </source>
</evidence>
<keyword evidence="13" id="KW-0695">RNA-directed DNA polymerase</keyword>
<dbReference type="GO" id="GO:0004190">
    <property type="term" value="F:aspartic-type endopeptidase activity"/>
    <property type="evidence" value="ECO:0007669"/>
    <property type="project" value="UniProtKB-KW"/>
</dbReference>
<dbReference type="Pfam" id="PF25597">
    <property type="entry name" value="SH3_retrovirus"/>
    <property type="match status" value="1"/>
</dbReference>
<dbReference type="InterPro" id="IPR043502">
    <property type="entry name" value="DNA/RNA_pol_sf"/>
</dbReference>
<organism evidence="20 21">
    <name type="scientific">Phytophthora fragariaefolia</name>
    <dbReference type="NCBI Taxonomy" id="1490495"/>
    <lineage>
        <taxon>Eukaryota</taxon>
        <taxon>Sar</taxon>
        <taxon>Stramenopiles</taxon>
        <taxon>Oomycota</taxon>
        <taxon>Peronosporomycetes</taxon>
        <taxon>Peronosporales</taxon>
        <taxon>Peronosporaceae</taxon>
        <taxon>Phytophthora</taxon>
    </lineage>
</organism>
<dbReference type="Proteomes" id="UP001165121">
    <property type="component" value="Unassembled WGS sequence"/>
</dbReference>
<dbReference type="InterPro" id="IPR039537">
    <property type="entry name" value="Retrotran_Ty1/copia-like"/>
</dbReference>
<dbReference type="GO" id="GO:0003676">
    <property type="term" value="F:nucleic acid binding"/>
    <property type="evidence" value="ECO:0007669"/>
    <property type="project" value="InterPro"/>
</dbReference>
<evidence type="ECO:0000256" key="3">
    <source>
        <dbReference type="ARBA" id="ARBA00022670"/>
    </source>
</evidence>
<comment type="caution">
    <text evidence="20">The sequence shown here is derived from an EMBL/GenBank/DDBJ whole genome shotgun (WGS) entry which is preliminary data.</text>
</comment>
<feature type="compositionally biased region" description="Basic and acidic residues" evidence="18">
    <location>
        <begin position="840"/>
        <end position="854"/>
    </location>
</feature>
<dbReference type="SUPFAM" id="SSF53098">
    <property type="entry name" value="Ribonuclease H-like"/>
    <property type="match status" value="1"/>
</dbReference>
<dbReference type="InterPro" id="IPR013103">
    <property type="entry name" value="RVT_2"/>
</dbReference>
<evidence type="ECO:0000256" key="2">
    <source>
        <dbReference type="ARBA" id="ARBA00022612"/>
    </source>
</evidence>
<dbReference type="Pfam" id="PF07727">
    <property type="entry name" value="RVT_2"/>
    <property type="match status" value="1"/>
</dbReference>
<evidence type="ECO:0000256" key="5">
    <source>
        <dbReference type="ARBA" id="ARBA00022723"/>
    </source>
</evidence>
<dbReference type="Pfam" id="PF22936">
    <property type="entry name" value="Pol_BBD"/>
    <property type="match status" value="1"/>
</dbReference>
<feature type="compositionally biased region" description="Polar residues" evidence="18">
    <location>
        <begin position="795"/>
        <end position="809"/>
    </location>
</feature>
<feature type="domain" description="Integrase catalytic" evidence="19">
    <location>
        <begin position="417"/>
        <end position="583"/>
    </location>
</feature>
<dbReference type="InterPro" id="IPR057670">
    <property type="entry name" value="SH3_retrovirus"/>
</dbReference>
<gene>
    <name evidence="20" type="ORF">Pfra01_000745700</name>
</gene>
<reference evidence="20" key="1">
    <citation type="submission" date="2023-04" db="EMBL/GenBank/DDBJ databases">
        <title>Phytophthora fragariaefolia NBRC 109709.</title>
        <authorList>
            <person name="Ichikawa N."/>
            <person name="Sato H."/>
            <person name="Tonouchi N."/>
        </authorList>
    </citation>
    <scope>NUCLEOTIDE SEQUENCE</scope>
    <source>
        <strain evidence="20">NBRC 109709</strain>
    </source>
</reference>
<dbReference type="Pfam" id="PF00665">
    <property type="entry name" value="rve"/>
    <property type="match status" value="1"/>
</dbReference>
<evidence type="ECO:0000256" key="10">
    <source>
        <dbReference type="ARBA" id="ARBA00022840"/>
    </source>
</evidence>
<comment type="function">
    <text evidence="1">The aspartyl protease (PR) mediates the proteolytic cleavages of the Gag and Gag-Pol polyproteins after assembly of the VLP.</text>
</comment>
<keyword evidence="2" id="KW-1188">Viral release from host cell</keyword>
<dbReference type="GO" id="GO:0006508">
    <property type="term" value="P:proteolysis"/>
    <property type="evidence" value="ECO:0007669"/>
    <property type="project" value="UniProtKB-KW"/>
</dbReference>
<name>A0A9W7CM12_9STRA</name>
<evidence type="ECO:0000256" key="6">
    <source>
        <dbReference type="ARBA" id="ARBA00022741"/>
    </source>
</evidence>
<keyword evidence="21" id="KW-1185">Reference proteome</keyword>
<evidence type="ECO:0000256" key="15">
    <source>
        <dbReference type="ARBA" id="ARBA00023113"/>
    </source>
</evidence>
<dbReference type="InterPro" id="IPR025724">
    <property type="entry name" value="GAG-pre-integrase_dom"/>
</dbReference>
<dbReference type="PANTHER" id="PTHR42648">
    <property type="entry name" value="TRANSPOSASE, PUTATIVE-RELATED"/>
    <property type="match status" value="1"/>
</dbReference>
<keyword evidence="14" id="KW-0239">DNA-directed DNA polymerase</keyword>
<keyword evidence="16" id="KW-0233">DNA recombination</keyword>
<keyword evidence="14" id="KW-0808">Transferase</keyword>
<evidence type="ECO:0000256" key="8">
    <source>
        <dbReference type="ARBA" id="ARBA00022759"/>
    </source>
</evidence>
<dbReference type="GO" id="GO:0003964">
    <property type="term" value="F:RNA-directed DNA polymerase activity"/>
    <property type="evidence" value="ECO:0007669"/>
    <property type="project" value="UniProtKB-KW"/>
</dbReference>
<evidence type="ECO:0000256" key="13">
    <source>
        <dbReference type="ARBA" id="ARBA00022918"/>
    </source>
</evidence>
<dbReference type="OrthoDB" id="121676at2759"/>
<keyword evidence="3" id="KW-0645">Protease</keyword>
<keyword evidence="17" id="KW-0511">Multifunctional enzyme</keyword>
<evidence type="ECO:0000256" key="12">
    <source>
        <dbReference type="ARBA" id="ARBA00022908"/>
    </source>
</evidence>
<dbReference type="Pfam" id="PF13976">
    <property type="entry name" value="gag_pre-integrs"/>
    <property type="match status" value="1"/>
</dbReference>
<evidence type="ECO:0000313" key="21">
    <source>
        <dbReference type="Proteomes" id="UP001165121"/>
    </source>
</evidence>
<keyword evidence="10" id="KW-0067">ATP-binding</keyword>
<keyword evidence="4" id="KW-0540">Nuclease</keyword>
<keyword evidence="8" id="KW-0255">Endonuclease</keyword>
<evidence type="ECO:0000256" key="9">
    <source>
        <dbReference type="ARBA" id="ARBA00022801"/>
    </source>
</evidence>
<sequence length="1243" mass="138463">MKALAVVAKMLSPTYRSMVREAASALEAWEILRAFFVKQSLHNRVQLRKQLHESTLSYGGDLMGHIVRFDDICSRLAAVGEIMSEDEKVVILLGSLPQEYDAMVRIIEASERVTLLDAKEMLRREYEAMKKREAKEEAFRASTRGVGDRSGRRSGSGRRGDGGRRGNGGAEGRRQAGPASGEFQGKSFLCKKFGHKKAACPQRKSASDDEFVFSATSGVSTDKVVWLLDSGASSHMKGERLDCTEYRTLASSIEITVANGQRLHAVGVGTVKFTITGGASITLTEVLHVPQLDRKLMSISALTAKNVVVQFQADHALLLSNGVLVSKIPRVGKLFPWSVVQEVQEEARQAETTSGEANNYIWHARLGHVSPSKMKSIVKACDGLSNVSSHIEGVCEGCARGKMSTSAFARKSGSEVKTYCPFEIVHSDVMGPIQPKSKGGARFMVTFIDDFTRYAHVFFIPSKAMVLDRFKEYCALVKNQYGRRVKCIRSDNGGEYMSQRFNAFCTSSGILHQTSAPYSPQQNGLAERMNRTLTEMARSMLHGMQVDRQWWGEAMMTAVHVVNRIPNSARPHVSPLEVLTEVKPSLEHFCVFGSRGFVHVDKSKIVKLDAKAHRCLFLGYAEASKAYRVWDYDDKRLVTTRPDDVADDDEDAHERVRQPAEHEMKDTEMEDATVDGEAIDMDVDTPAVHDAIVPTTSESLAVPERGSHNASDPPQVEFRHSNVITDTIRYATLPPATPTCRSQQIVRATRRTMSPSSDQFEPSIGSRMIVTQPGSEPEPENRIVFSGGSRRAQHLSATQPRLLSSSEDVQPTREIPLLTEGSHSFDRAPSDDDNYVSGNSREHGEPDNKRPRTDDYETAMAAIEVSRSYNEAMSSAASAKWKEAIRREFRSQVQNHTWDLLMRPRGVKVIGNRWVFALKYDENGNVTRYKARLVALGYLQTQGIDYSHTYSPVASMNTIRVFLAVCCQRQVLIRQFDIKTAFLNGDLDEDVYMEPPEGVRVPAGMVCQLRRSLYGLKQAAAVWFKTIRAVFSELGFSQCRADPCLFVRHDRDDDDGAAPVFIALYVDDWLVGAQNEQQVEYVRSALAAHFTVKSLGDVKFVLGMEVNYDRKRGELIIKQGQFVARLLERFGQEDANAVRNPMVLGQDLTPDDSHARFDNKTKYRELIGSMLHIANATRPDISVALSTLSQYLEDPREMHGCAAIRVLRYLKGTATVGIRFMETGLSVCGLKTFSDANWCGDKA</sequence>
<dbReference type="SUPFAM" id="SSF56672">
    <property type="entry name" value="DNA/RNA polymerases"/>
    <property type="match status" value="1"/>
</dbReference>
<keyword evidence="15" id="KW-0917">Virion maturation</keyword>
<keyword evidence="14" id="KW-0548">Nucleotidyltransferase</keyword>
<dbReference type="EMBL" id="BSXT01000658">
    <property type="protein sequence ID" value="GMF31924.1"/>
    <property type="molecule type" value="Genomic_DNA"/>
</dbReference>
<keyword evidence="6" id="KW-0547">Nucleotide-binding</keyword>
<feature type="region of interest" description="Disordered" evidence="18">
    <location>
        <begin position="133"/>
        <end position="183"/>
    </location>
</feature>
<protein>
    <submittedName>
        <fullName evidence="20">Unnamed protein product</fullName>
    </submittedName>
</protein>
<keyword evidence="12" id="KW-0229">DNA integration</keyword>
<feature type="compositionally biased region" description="Polar residues" evidence="18">
    <location>
        <begin position="750"/>
        <end position="760"/>
    </location>
</feature>
<keyword evidence="5" id="KW-0479">Metal-binding</keyword>
<dbReference type="InterPro" id="IPR054722">
    <property type="entry name" value="PolX-like_BBD"/>
</dbReference>
<feature type="compositionally biased region" description="Basic and acidic residues" evidence="18">
    <location>
        <begin position="652"/>
        <end position="667"/>
    </location>
</feature>
<dbReference type="GO" id="GO:0006310">
    <property type="term" value="P:DNA recombination"/>
    <property type="evidence" value="ECO:0007669"/>
    <property type="project" value="UniProtKB-KW"/>
</dbReference>
<evidence type="ECO:0000256" key="11">
    <source>
        <dbReference type="ARBA" id="ARBA00022842"/>
    </source>
</evidence>
<keyword evidence="7" id="KW-0064">Aspartyl protease</keyword>
<dbReference type="Pfam" id="PF14223">
    <property type="entry name" value="Retrotran_gag_2"/>
    <property type="match status" value="1"/>
</dbReference>
<dbReference type="PROSITE" id="PS50994">
    <property type="entry name" value="INTEGRASE"/>
    <property type="match status" value="1"/>
</dbReference>
<evidence type="ECO:0000313" key="20">
    <source>
        <dbReference type="EMBL" id="GMF31924.1"/>
    </source>
</evidence>
<dbReference type="GO" id="GO:0003887">
    <property type="term" value="F:DNA-directed DNA polymerase activity"/>
    <property type="evidence" value="ECO:0007669"/>
    <property type="project" value="UniProtKB-KW"/>
</dbReference>
<evidence type="ECO:0000256" key="4">
    <source>
        <dbReference type="ARBA" id="ARBA00022722"/>
    </source>
</evidence>
<dbReference type="GO" id="GO:0005524">
    <property type="term" value="F:ATP binding"/>
    <property type="evidence" value="ECO:0007669"/>
    <property type="project" value="UniProtKB-KW"/>
</dbReference>
<dbReference type="InterPro" id="IPR036397">
    <property type="entry name" value="RNaseH_sf"/>
</dbReference>
<evidence type="ECO:0000259" key="19">
    <source>
        <dbReference type="PROSITE" id="PS50994"/>
    </source>
</evidence>
<evidence type="ECO:0000256" key="18">
    <source>
        <dbReference type="SAM" id="MobiDB-lite"/>
    </source>
</evidence>
<evidence type="ECO:0000256" key="7">
    <source>
        <dbReference type="ARBA" id="ARBA00022750"/>
    </source>
</evidence>
<dbReference type="AlphaFoldDB" id="A0A9W7CM12"/>
<accession>A0A9W7CM12</accession>
<feature type="region of interest" description="Disordered" evidence="18">
    <location>
        <begin position="750"/>
        <end position="854"/>
    </location>
</feature>